<keyword evidence="5" id="KW-1185">Reference proteome</keyword>
<protein>
    <recommendedName>
        <fullName evidence="6">Leucine-rich repeat-containing protein</fullName>
    </recommendedName>
</protein>
<dbReference type="SMART" id="SM00365">
    <property type="entry name" value="LRR_SD22"/>
    <property type="match status" value="5"/>
</dbReference>
<name>A0AAU9JU59_9CILI</name>
<dbReference type="InterPro" id="IPR032675">
    <property type="entry name" value="LRR_dom_sf"/>
</dbReference>
<feature type="compositionally biased region" description="Basic and acidic residues" evidence="3">
    <location>
        <begin position="364"/>
        <end position="373"/>
    </location>
</feature>
<dbReference type="SUPFAM" id="SSF52075">
    <property type="entry name" value="Outer arm dynein light chain 1"/>
    <property type="match status" value="1"/>
</dbReference>
<dbReference type="Gene3D" id="3.80.10.10">
    <property type="entry name" value="Ribonuclease Inhibitor"/>
    <property type="match status" value="1"/>
</dbReference>
<evidence type="ECO:0008006" key="6">
    <source>
        <dbReference type="Google" id="ProtNLM"/>
    </source>
</evidence>
<dbReference type="PANTHER" id="PTHR15454">
    <property type="entry name" value="NISCHARIN RELATED"/>
    <property type="match status" value="1"/>
</dbReference>
<proteinExistence type="predicted"/>
<evidence type="ECO:0000256" key="3">
    <source>
        <dbReference type="SAM" id="MobiDB-lite"/>
    </source>
</evidence>
<evidence type="ECO:0000313" key="4">
    <source>
        <dbReference type="EMBL" id="CAG9330783.1"/>
    </source>
</evidence>
<organism evidence="4 5">
    <name type="scientific">Blepharisma stoltei</name>
    <dbReference type="NCBI Taxonomy" id="1481888"/>
    <lineage>
        <taxon>Eukaryota</taxon>
        <taxon>Sar</taxon>
        <taxon>Alveolata</taxon>
        <taxon>Ciliophora</taxon>
        <taxon>Postciliodesmatophora</taxon>
        <taxon>Heterotrichea</taxon>
        <taxon>Heterotrichida</taxon>
        <taxon>Blepharismidae</taxon>
        <taxon>Blepharisma</taxon>
    </lineage>
</organism>
<dbReference type="Pfam" id="PF14580">
    <property type="entry name" value="LRR_9"/>
    <property type="match status" value="1"/>
</dbReference>
<evidence type="ECO:0000313" key="5">
    <source>
        <dbReference type="Proteomes" id="UP001162131"/>
    </source>
</evidence>
<reference evidence="4" key="1">
    <citation type="submission" date="2021-09" db="EMBL/GenBank/DDBJ databases">
        <authorList>
            <consortium name="AG Swart"/>
            <person name="Singh M."/>
            <person name="Singh A."/>
            <person name="Seah K."/>
            <person name="Emmerich C."/>
        </authorList>
    </citation>
    <scope>NUCLEOTIDE SEQUENCE</scope>
    <source>
        <strain evidence="4">ATCC30299</strain>
    </source>
</reference>
<dbReference type="AlphaFoldDB" id="A0AAU9JU59"/>
<dbReference type="GO" id="GO:0005737">
    <property type="term" value="C:cytoplasm"/>
    <property type="evidence" value="ECO:0007669"/>
    <property type="project" value="TreeGrafter"/>
</dbReference>
<feature type="region of interest" description="Disordered" evidence="3">
    <location>
        <begin position="364"/>
        <end position="385"/>
    </location>
</feature>
<dbReference type="PANTHER" id="PTHR15454:SF56">
    <property type="entry name" value="PROTEIN PHOSPHATASE 1 REGULATORY SUBUNIT 7-RELATED"/>
    <property type="match status" value="1"/>
</dbReference>
<evidence type="ECO:0000256" key="1">
    <source>
        <dbReference type="ARBA" id="ARBA00022614"/>
    </source>
</evidence>
<evidence type="ECO:0000256" key="2">
    <source>
        <dbReference type="ARBA" id="ARBA00022737"/>
    </source>
</evidence>
<dbReference type="Proteomes" id="UP001162131">
    <property type="component" value="Unassembled WGS sequence"/>
</dbReference>
<comment type="caution">
    <text evidence="4">The sequence shown here is derived from an EMBL/GenBank/DDBJ whole genome shotgun (WGS) entry which is preliminary data.</text>
</comment>
<sequence length="404" mass="46344">MDQLNQIKGSDYSSNEKDKVMDRMDWLNHLRLVFNITAGCHTLHSSSLSVKTEAFLDTLIENISKFPLVSTEDYKSSVQYLSFRDIFECFEAQFGQALTWDYVLNAVVFLKPHEDAGQESPRSIDLNELVFINTKLSSNSLEVEEPEVRSRRLSDLRIPQAQHENKETINTQLSLSTIQVDTARSLGTRTMDSLPDNLTPQKKNQKPSFNLSGRRMAVLNQKMPDDLVILDLSYNHFSNIPKLEGLQQLEYLDLSWNFIQNIKGIASISSLREFYLSHNQIRTIAHCLPTENLYLLDLSHNLIRQLQGIEPLVRETKLKVLSLEGNPIQNTHDFPSNFKDLLPQVDILNPLNISVHSKYKAKEEVVPDQKEDQESMPPMMSEENKKCIRSLISTRSMPALRKKV</sequence>
<gene>
    <name evidence="4" type="ORF">BSTOLATCC_MIC52197</name>
</gene>
<keyword evidence="1" id="KW-0433">Leucine-rich repeat</keyword>
<dbReference type="EMBL" id="CAJZBQ010000052">
    <property type="protein sequence ID" value="CAG9330783.1"/>
    <property type="molecule type" value="Genomic_DNA"/>
</dbReference>
<accession>A0AAU9JU59</accession>
<dbReference type="InterPro" id="IPR001611">
    <property type="entry name" value="Leu-rich_rpt"/>
</dbReference>
<dbReference type="PROSITE" id="PS51450">
    <property type="entry name" value="LRR"/>
    <property type="match status" value="3"/>
</dbReference>
<keyword evidence="2" id="KW-0677">Repeat</keyword>